<dbReference type="EMBL" id="AP026867">
    <property type="protein sequence ID" value="BDS10830.1"/>
    <property type="molecule type" value="Genomic_DNA"/>
</dbReference>
<gene>
    <name evidence="1" type="ORF">AsAng_0015400</name>
</gene>
<accession>A0A915YD17</accession>
<evidence type="ECO:0000313" key="2">
    <source>
        <dbReference type="Proteomes" id="UP001060919"/>
    </source>
</evidence>
<dbReference type="RefSeq" id="WP_264792094.1">
    <property type="nucleotide sequence ID" value="NZ_AP026867.1"/>
</dbReference>
<dbReference type="AlphaFoldDB" id="A0A915YD17"/>
<dbReference type="KEGG" id="aup:AsAng_0015400"/>
<dbReference type="Proteomes" id="UP001060919">
    <property type="component" value="Chromosome"/>
</dbReference>
<evidence type="ECO:0000313" key="1">
    <source>
        <dbReference type="EMBL" id="BDS10830.1"/>
    </source>
</evidence>
<sequence>MAGRRVKDFHEYLTTATNKHTTLNDYLVSPATAFLKYAIEAKSAIDLCARKFPTNQDGNYSSDSLDSLQHLTVAILPSIMGHFETYQRILFGLMFDNSVHLNNFDVSKFLNKLSKETIVSVDIGRLAAYRNIGTASIGNVLSDSLSGWHNPERVNSYFAAFNLGYRLFSNDDCRRLKVLWQLRHSVVHTGGTITLPDAQKVDELKSYGRQTIAFEKNFIFEVARKLHPVVKKATEGIGTKYKTRLISGTKQVDIDRINKLFEVKSSVGAWLR</sequence>
<proteinExistence type="predicted"/>
<keyword evidence="2" id="KW-1185">Reference proteome</keyword>
<protein>
    <recommendedName>
        <fullName evidence="3">RiboL-PSP-HEPN domain-containing protein</fullName>
    </recommendedName>
</protein>
<organism evidence="1 2">
    <name type="scientific">Aureispira anguillae</name>
    <dbReference type="NCBI Taxonomy" id="2864201"/>
    <lineage>
        <taxon>Bacteria</taxon>
        <taxon>Pseudomonadati</taxon>
        <taxon>Bacteroidota</taxon>
        <taxon>Saprospiria</taxon>
        <taxon>Saprospirales</taxon>
        <taxon>Saprospiraceae</taxon>
        <taxon>Aureispira</taxon>
    </lineage>
</organism>
<name>A0A915YD17_9BACT</name>
<evidence type="ECO:0008006" key="3">
    <source>
        <dbReference type="Google" id="ProtNLM"/>
    </source>
</evidence>
<reference evidence="1" key="1">
    <citation type="submission" date="2022-09" db="EMBL/GenBank/DDBJ databases">
        <title>Aureispira anguillicida sp. nov., isolated from Leptocephalus of Japanese eel Anguilla japonica.</title>
        <authorList>
            <person name="Yuasa K."/>
            <person name="Mekata T."/>
            <person name="Ikunari K."/>
        </authorList>
    </citation>
    <scope>NUCLEOTIDE SEQUENCE</scope>
    <source>
        <strain evidence="1">EL160426</strain>
    </source>
</reference>